<evidence type="ECO:0000256" key="1">
    <source>
        <dbReference type="ARBA" id="ARBA00004613"/>
    </source>
</evidence>
<dbReference type="Pfam" id="PF17766">
    <property type="entry name" value="fn3_6"/>
    <property type="match status" value="1"/>
</dbReference>
<dbReference type="CDD" id="cd04852">
    <property type="entry name" value="Peptidases_S8_3"/>
    <property type="match status" value="1"/>
</dbReference>
<evidence type="ECO:0000259" key="14">
    <source>
        <dbReference type="Pfam" id="PF05922"/>
    </source>
</evidence>
<keyword evidence="7 10" id="KW-0720">Serine protease</keyword>
<evidence type="ECO:0008006" key="18">
    <source>
        <dbReference type="Google" id="ProtNLM"/>
    </source>
</evidence>
<keyword evidence="4 10" id="KW-0645">Protease</keyword>
<proteinExistence type="inferred from homology"/>
<dbReference type="CDD" id="cd02120">
    <property type="entry name" value="PA_subtilisin_like"/>
    <property type="match status" value="1"/>
</dbReference>
<dbReference type="InterPro" id="IPR034197">
    <property type="entry name" value="Peptidases_S8_3"/>
</dbReference>
<dbReference type="InterPro" id="IPR000209">
    <property type="entry name" value="Peptidase_S8/S53_dom"/>
</dbReference>
<evidence type="ECO:0000256" key="11">
    <source>
        <dbReference type="SAM" id="SignalP"/>
    </source>
</evidence>
<dbReference type="PROSITE" id="PS00136">
    <property type="entry name" value="SUBTILASE_ASP"/>
    <property type="match status" value="1"/>
</dbReference>
<feature type="domain" description="PA" evidence="13">
    <location>
        <begin position="375"/>
        <end position="462"/>
    </location>
</feature>
<keyword evidence="8" id="KW-0325">Glycoprotein</keyword>
<dbReference type="Proteomes" id="UP000287651">
    <property type="component" value="Unassembled WGS sequence"/>
</dbReference>
<dbReference type="Gene3D" id="3.40.50.200">
    <property type="entry name" value="Peptidase S8/S53 domain"/>
    <property type="match status" value="1"/>
</dbReference>
<dbReference type="FunFam" id="3.40.50.200:FF:000006">
    <property type="entry name" value="Subtilisin-like protease SBT1.5"/>
    <property type="match status" value="1"/>
</dbReference>
<feature type="active site" description="Charge relay system" evidence="9 10">
    <location>
        <position position="155"/>
    </location>
</feature>
<feature type="domain" description="Inhibitor I9" evidence="14">
    <location>
        <begin position="34"/>
        <end position="122"/>
    </location>
</feature>
<evidence type="ECO:0000256" key="9">
    <source>
        <dbReference type="PIRSR" id="PIRSR615500-1"/>
    </source>
</evidence>
<dbReference type="InterPro" id="IPR010259">
    <property type="entry name" value="S8pro/Inhibitor_I9"/>
</dbReference>
<keyword evidence="3" id="KW-0964">Secreted</keyword>
<dbReference type="Gene3D" id="2.60.40.2310">
    <property type="match status" value="1"/>
</dbReference>
<dbReference type="PROSITE" id="PS51892">
    <property type="entry name" value="SUBTILASE"/>
    <property type="match status" value="1"/>
</dbReference>
<reference evidence="16 17" key="1">
    <citation type="journal article" date="2014" name="Agronomy (Basel)">
        <title>A Draft Genome Sequence for Ensete ventricosum, the Drought-Tolerant Tree Against Hunger.</title>
        <authorList>
            <person name="Harrison J."/>
            <person name="Moore K.A."/>
            <person name="Paszkiewicz K."/>
            <person name="Jones T."/>
            <person name="Grant M."/>
            <person name="Ambacheew D."/>
            <person name="Muzemil S."/>
            <person name="Studholme D.J."/>
        </authorList>
    </citation>
    <scope>NUCLEOTIDE SEQUENCE [LARGE SCALE GENOMIC DNA]</scope>
</reference>
<dbReference type="SUPFAM" id="SSF52025">
    <property type="entry name" value="PA domain"/>
    <property type="match status" value="1"/>
</dbReference>
<evidence type="ECO:0000256" key="2">
    <source>
        <dbReference type="ARBA" id="ARBA00011073"/>
    </source>
</evidence>
<organism evidence="16 17">
    <name type="scientific">Ensete ventricosum</name>
    <name type="common">Abyssinian banana</name>
    <name type="synonym">Musa ensete</name>
    <dbReference type="NCBI Taxonomy" id="4639"/>
    <lineage>
        <taxon>Eukaryota</taxon>
        <taxon>Viridiplantae</taxon>
        <taxon>Streptophyta</taxon>
        <taxon>Embryophyta</taxon>
        <taxon>Tracheophyta</taxon>
        <taxon>Spermatophyta</taxon>
        <taxon>Magnoliopsida</taxon>
        <taxon>Liliopsida</taxon>
        <taxon>Zingiberales</taxon>
        <taxon>Musaceae</taxon>
        <taxon>Ensete</taxon>
    </lineage>
</organism>
<dbReference type="PANTHER" id="PTHR10795">
    <property type="entry name" value="PROPROTEIN CONVERTASE SUBTILISIN/KEXIN"/>
    <property type="match status" value="1"/>
</dbReference>
<evidence type="ECO:0000256" key="3">
    <source>
        <dbReference type="ARBA" id="ARBA00022525"/>
    </source>
</evidence>
<dbReference type="EMBL" id="AMZH03005655">
    <property type="protein sequence ID" value="RRT65874.1"/>
    <property type="molecule type" value="Genomic_DNA"/>
</dbReference>
<evidence type="ECO:0000259" key="12">
    <source>
        <dbReference type="Pfam" id="PF00082"/>
    </source>
</evidence>
<comment type="subcellular location">
    <subcellularLocation>
        <location evidence="1">Secreted</location>
    </subcellularLocation>
</comment>
<accession>A0A426ZPM1</accession>
<dbReference type="InterPro" id="IPR037045">
    <property type="entry name" value="S8pro/Inhibitor_I9_sf"/>
</dbReference>
<evidence type="ECO:0000313" key="17">
    <source>
        <dbReference type="Proteomes" id="UP000287651"/>
    </source>
</evidence>
<dbReference type="Gene3D" id="3.50.30.30">
    <property type="match status" value="1"/>
</dbReference>
<dbReference type="GO" id="GO:0006508">
    <property type="term" value="P:proteolysis"/>
    <property type="evidence" value="ECO:0007669"/>
    <property type="project" value="UniProtKB-KW"/>
</dbReference>
<dbReference type="Gene3D" id="3.30.70.80">
    <property type="entry name" value="Peptidase S8 propeptide/proteinase inhibitor I9"/>
    <property type="match status" value="1"/>
</dbReference>
<evidence type="ECO:0000256" key="4">
    <source>
        <dbReference type="ARBA" id="ARBA00022670"/>
    </source>
</evidence>
<dbReference type="InterPro" id="IPR046450">
    <property type="entry name" value="PA_dom_sf"/>
</dbReference>
<dbReference type="FunFam" id="3.50.30.30:FF:000005">
    <property type="entry name" value="subtilisin-like protease SBT1.5"/>
    <property type="match status" value="1"/>
</dbReference>
<evidence type="ECO:0000259" key="13">
    <source>
        <dbReference type="Pfam" id="PF02225"/>
    </source>
</evidence>
<feature type="active site" description="Charge relay system" evidence="9 10">
    <location>
        <position position="534"/>
    </location>
</feature>
<dbReference type="Pfam" id="PF02225">
    <property type="entry name" value="PA"/>
    <property type="match status" value="1"/>
</dbReference>
<evidence type="ECO:0000256" key="6">
    <source>
        <dbReference type="ARBA" id="ARBA00022801"/>
    </source>
</evidence>
<dbReference type="Pfam" id="PF05922">
    <property type="entry name" value="Inhibitor_I9"/>
    <property type="match status" value="1"/>
</dbReference>
<feature type="signal peptide" evidence="11">
    <location>
        <begin position="1"/>
        <end position="28"/>
    </location>
</feature>
<evidence type="ECO:0000256" key="5">
    <source>
        <dbReference type="ARBA" id="ARBA00022729"/>
    </source>
</evidence>
<dbReference type="SUPFAM" id="SSF52743">
    <property type="entry name" value="Subtilisin-like"/>
    <property type="match status" value="1"/>
</dbReference>
<dbReference type="InterPro" id="IPR041469">
    <property type="entry name" value="Subtilisin-like_FN3"/>
</dbReference>
<evidence type="ECO:0000259" key="15">
    <source>
        <dbReference type="Pfam" id="PF17766"/>
    </source>
</evidence>
<feature type="domain" description="Subtilisin-like protease fibronectin type-III" evidence="15">
    <location>
        <begin position="648"/>
        <end position="745"/>
    </location>
</feature>
<evidence type="ECO:0000256" key="8">
    <source>
        <dbReference type="ARBA" id="ARBA00023180"/>
    </source>
</evidence>
<dbReference type="InterPro" id="IPR015500">
    <property type="entry name" value="Peptidase_S8_subtilisin-rel"/>
</dbReference>
<dbReference type="GO" id="GO:0005576">
    <property type="term" value="C:extracellular region"/>
    <property type="evidence" value="ECO:0007669"/>
    <property type="project" value="UniProtKB-SubCell"/>
</dbReference>
<dbReference type="Pfam" id="PF00082">
    <property type="entry name" value="Peptidase_S8"/>
    <property type="match status" value="1"/>
</dbReference>
<feature type="active site" description="Charge relay system" evidence="9 10">
    <location>
        <position position="218"/>
    </location>
</feature>
<dbReference type="InterPro" id="IPR036852">
    <property type="entry name" value="Peptidase_S8/S53_dom_sf"/>
</dbReference>
<comment type="similarity">
    <text evidence="2 10">Belongs to the peptidase S8 family.</text>
</comment>
<evidence type="ECO:0000256" key="10">
    <source>
        <dbReference type="PROSITE-ProRule" id="PRU01240"/>
    </source>
</evidence>
<comment type="caution">
    <text evidence="16">The sequence shown here is derived from an EMBL/GenBank/DDBJ whole genome shotgun (WGS) entry which is preliminary data.</text>
</comment>
<dbReference type="PRINTS" id="PR00723">
    <property type="entry name" value="SUBTILISIN"/>
</dbReference>
<dbReference type="InterPro" id="IPR023827">
    <property type="entry name" value="Peptidase_S8_Asp-AS"/>
</dbReference>
<evidence type="ECO:0000313" key="16">
    <source>
        <dbReference type="EMBL" id="RRT65874.1"/>
    </source>
</evidence>
<protein>
    <recommendedName>
        <fullName evidence="18">Subtilisin-like protease fibronectin type-III domain-containing protein</fullName>
    </recommendedName>
</protein>
<evidence type="ECO:0000256" key="7">
    <source>
        <dbReference type="ARBA" id="ARBA00022825"/>
    </source>
</evidence>
<keyword evidence="6 10" id="KW-0378">Hydrolase</keyword>
<name>A0A426ZPM1_ENSVE</name>
<dbReference type="InterPro" id="IPR003137">
    <property type="entry name" value="PA_domain"/>
</dbReference>
<sequence length="748" mass="79805">MAVARPLLSLLLCLFCAAFLLSAQFADGSDELKVYIVHVKHPEDVTFSDAAQWSDWYSSLLQSAASTLGVASEEDVAASRLVYSYHHVMTGFSAYLTEKEVEAMSKLGWFLHAYPSRVYHLHTTRTPTFLGLRRREHGVWNSSNMGEGVIIGVLDTGITPGHPSFDDHGMPPPPAKWKGRCDLNASFCNNKLIGARSFANYDGRKRRSNETVVDAEGHGTHTASTAAGAFVKRANIFGLARGLASGMAPRAHLAIYKVCLESCAGYDILAGMDAAVGDGVDVLSLSLGGGPVAFYDDAIALAGFNAISKGVVVSCSAGNSGPDHYTVSNDAPWLLTVGASTLDRSFRATVKLGDGQEFDGESMYQPSNYKSKLLPLVYPGLITGNSDTALCINGTLDSVDVRGKIVLCDRGNNTRVEKGQVVKKAGGAGMILVNDALNSYSTNADVHVLPASHLPYSAAAKIKVYINSTSAPTAAIIFKGTVTHVPNSPTLASFSSRGPSQITPGILKPDIIGPGVNILAAWNTQKFNMISGTSMSCPHLSGISALIKNAHPDWSPAAIKSAIMTTARPKDNTRKPIGDEKHVPADLFAVGAGHVDPQRAIDPGLVYDLAPGDYIPYLCGMGIKDESVSAIVRKKVKCSSVKSITEGELNYPSITVTLPANSSKSISYTRTVTNVGNPTTEYSVRVDVPKGVTARVHPPKLYFKKVNQKQSFSISFRRHGGGSGAVEGQLRWLSREHVVRSPISIVLE</sequence>
<dbReference type="InterPro" id="IPR045051">
    <property type="entry name" value="SBT"/>
</dbReference>
<feature type="chain" id="PRO_5019088987" description="Subtilisin-like protease fibronectin type-III domain-containing protein" evidence="11">
    <location>
        <begin position="29"/>
        <end position="748"/>
    </location>
</feature>
<dbReference type="AlphaFoldDB" id="A0A426ZPM1"/>
<keyword evidence="5 11" id="KW-0732">Signal</keyword>
<gene>
    <name evidence="16" type="ORF">B296_00031364</name>
</gene>
<dbReference type="GO" id="GO:0004252">
    <property type="term" value="F:serine-type endopeptidase activity"/>
    <property type="evidence" value="ECO:0007669"/>
    <property type="project" value="UniProtKB-UniRule"/>
</dbReference>
<feature type="domain" description="Peptidase S8/S53" evidence="12">
    <location>
        <begin position="146"/>
        <end position="579"/>
    </location>
</feature>